<evidence type="ECO:0000256" key="2">
    <source>
        <dbReference type="ARBA" id="ARBA00006683"/>
    </source>
</evidence>
<keyword evidence="4 10" id="KW-0812">Transmembrane</keyword>
<evidence type="ECO:0000256" key="8">
    <source>
        <dbReference type="ARBA" id="ARBA00023136"/>
    </source>
</evidence>
<dbReference type="PANTHER" id="PTHR32309">
    <property type="entry name" value="TYROSINE-PROTEIN KINASE"/>
    <property type="match status" value="1"/>
</dbReference>
<evidence type="ECO:0000256" key="7">
    <source>
        <dbReference type="ARBA" id="ARBA00022989"/>
    </source>
</evidence>
<gene>
    <name evidence="12" type="ORF">WDU93_03380</name>
</gene>
<dbReference type="InterPro" id="IPR050445">
    <property type="entry name" value="Bact_polysacc_biosynth/exp"/>
</dbReference>
<reference evidence="12 13" key="1">
    <citation type="submission" date="2024-02" db="EMBL/GenBank/DDBJ databases">
        <authorList>
            <person name="Saticioglu I.B."/>
        </authorList>
    </citation>
    <scope>NUCLEOTIDE SEQUENCE [LARGE SCALE GENOMIC DNA]</scope>
    <source>
        <strain evidence="12 13">Mu-43</strain>
    </source>
</reference>
<dbReference type="NCBIfam" id="TIGR01007">
    <property type="entry name" value="eps_fam"/>
    <property type="match status" value="1"/>
</dbReference>
<dbReference type="Pfam" id="PF02706">
    <property type="entry name" value="Wzz"/>
    <property type="match status" value="1"/>
</dbReference>
<evidence type="ECO:0000256" key="6">
    <source>
        <dbReference type="ARBA" id="ARBA00022840"/>
    </source>
</evidence>
<dbReference type="Pfam" id="PF10609">
    <property type="entry name" value="ParA"/>
    <property type="match status" value="1"/>
</dbReference>
<keyword evidence="3" id="KW-1003">Cell membrane</keyword>
<dbReference type="RefSeq" id="WP_337317465.1">
    <property type="nucleotide sequence ID" value="NZ_JBBDGN010000002.1"/>
</dbReference>
<dbReference type="CDD" id="cd05387">
    <property type="entry name" value="BY-kinase"/>
    <property type="match status" value="1"/>
</dbReference>
<dbReference type="Gene3D" id="3.40.50.300">
    <property type="entry name" value="P-loop containing nucleotide triphosphate hydrolases"/>
    <property type="match status" value="1"/>
</dbReference>
<dbReference type="GO" id="GO:0004715">
    <property type="term" value="F:non-membrane spanning protein tyrosine kinase activity"/>
    <property type="evidence" value="ECO:0007669"/>
    <property type="project" value="UniProtKB-EC"/>
</dbReference>
<dbReference type="SUPFAM" id="SSF52540">
    <property type="entry name" value="P-loop containing nucleoside triphosphate hydrolases"/>
    <property type="match status" value="1"/>
</dbReference>
<evidence type="ECO:0000313" key="12">
    <source>
        <dbReference type="EMBL" id="MEJ1090723.1"/>
    </source>
</evidence>
<evidence type="ECO:0000256" key="3">
    <source>
        <dbReference type="ARBA" id="ARBA00022475"/>
    </source>
</evidence>
<accession>A0ABU8LJ44</accession>
<feature type="transmembrane region" description="Helical" evidence="10">
    <location>
        <begin position="12"/>
        <end position="32"/>
    </location>
</feature>
<dbReference type="Proteomes" id="UP001366085">
    <property type="component" value="Unassembled WGS sequence"/>
</dbReference>
<keyword evidence="12" id="KW-0808">Transferase</keyword>
<comment type="subcellular location">
    <subcellularLocation>
        <location evidence="1">Cell membrane</location>
        <topology evidence="1">Multi-pass membrane protein</topology>
    </subcellularLocation>
</comment>
<feature type="region of interest" description="Disordered" evidence="9">
    <location>
        <begin position="453"/>
        <end position="534"/>
    </location>
</feature>
<keyword evidence="5" id="KW-0547">Nucleotide-binding</keyword>
<evidence type="ECO:0000259" key="11">
    <source>
        <dbReference type="Pfam" id="PF02706"/>
    </source>
</evidence>
<evidence type="ECO:0000256" key="1">
    <source>
        <dbReference type="ARBA" id="ARBA00004651"/>
    </source>
</evidence>
<dbReference type="InterPro" id="IPR005702">
    <property type="entry name" value="Wzc-like_C"/>
</dbReference>
<dbReference type="PANTHER" id="PTHR32309:SF13">
    <property type="entry name" value="FERRIC ENTEROBACTIN TRANSPORT PROTEIN FEPE"/>
    <property type="match status" value="1"/>
</dbReference>
<comment type="caution">
    <text evidence="12">The sequence shown here is derived from an EMBL/GenBank/DDBJ whole genome shotgun (WGS) entry which is preliminary data.</text>
</comment>
<keyword evidence="7 10" id="KW-1133">Transmembrane helix</keyword>
<evidence type="ECO:0000313" key="13">
    <source>
        <dbReference type="Proteomes" id="UP001366085"/>
    </source>
</evidence>
<organism evidence="12 13">
    <name type="scientific">Microbacterium istanbulense</name>
    <dbReference type="NCBI Taxonomy" id="3122049"/>
    <lineage>
        <taxon>Bacteria</taxon>
        <taxon>Bacillati</taxon>
        <taxon>Actinomycetota</taxon>
        <taxon>Actinomycetes</taxon>
        <taxon>Micrococcales</taxon>
        <taxon>Microbacteriaceae</taxon>
        <taxon>Microbacterium</taxon>
    </lineage>
</organism>
<sequence>MELRDYANALKRHWFGIVLMTVLGLAVGYGWAAVQTPVYSADASGVVVVLPVEGQEIVAPGAYDSLAQSKVPTYMEMAQWRTVAEKAAADLGISASPESLIQRITLENPQGTPIIKVVASGSTPESARDLAEAWVNGLTATIDEREGTGEPGSAPITVQLAESASLPSAPSFPDQRMALAVGGVLGFGMGIAFALVRAVSDRRVRARDDVEQRLGMPVVGTLPMASEVDVDQRLLTAQQSGTKSSYAMREALRVLRTNLQFMDVDNPPRVIVVTSAVPGEGKSTVAANLAATLAANGAPVVLVDGDLRRPTVAKTVGATDSAGLTDVLAGRVRITDVIQRSAEVPHLAVVVAGTIPPNPSEVLGSVKMKAVLDDLAKHATVIVDAPPVLAVTDGAVLAHQADGALLVVSAGKTTYDLVEKARAALEKVHGRVLGVVLNRAPLTGSESSVYTYDYQPTKKSGKSRGRDRPASAAPDSAPRTQDPVLPNEAAEAPDISVDEPAQAKPAARTAPSGVRTRKARATPAVVDESEADTDDVFDALLRGATVDPPRRAQRGTKE</sequence>
<protein>
    <submittedName>
        <fullName evidence="12">Polysaccharide biosynthesis tyrosine autokinase</fullName>
        <ecNumber evidence="12">2.7.10.2</ecNumber>
    </submittedName>
</protein>
<evidence type="ECO:0000256" key="10">
    <source>
        <dbReference type="SAM" id="Phobius"/>
    </source>
</evidence>
<keyword evidence="6" id="KW-0067">ATP-binding</keyword>
<evidence type="ECO:0000256" key="4">
    <source>
        <dbReference type="ARBA" id="ARBA00022692"/>
    </source>
</evidence>
<proteinExistence type="inferred from homology"/>
<comment type="similarity">
    <text evidence="2">Belongs to the CpsC/CapA family.</text>
</comment>
<dbReference type="InterPro" id="IPR027417">
    <property type="entry name" value="P-loop_NTPase"/>
</dbReference>
<evidence type="ECO:0000256" key="9">
    <source>
        <dbReference type="SAM" id="MobiDB-lite"/>
    </source>
</evidence>
<dbReference type="EC" id="2.7.10.2" evidence="12"/>
<dbReference type="InterPro" id="IPR003856">
    <property type="entry name" value="LPS_length_determ_N"/>
</dbReference>
<feature type="transmembrane region" description="Helical" evidence="10">
    <location>
        <begin position="177"/>
        <end position="196"/>
    </location>
</feature>
<feature type="compositionally biased region" description="Low complexity" evidence="9">
    <location>
        <begin position="470"/>
        <end position="479"/>
    </location>
</feature>
<dbReference type="InterPro" id="IPR033756">
    <property type="entry name" value="YlxH/NBP35"/>
</dbReference>
<keyword evidence="8 10" id="KW-0472">Membrane</keyword>
<keyword evidence="13" id="KW-1185">Reference proteome</keyword>
<feature type="domain" description="Polysaccharide chain length determinant N-terminal" evidence="11">
    <location>
        <begin position="2"/>
        <end position="88"/>
    </location>
</feature>
<dbReference type="EMBL" id="JBBDGN010000002">
    <property type="protein sequence ID" value="MEJ1090723.1"/>
    <property type="molecule type" value="Genomic_DNA"/>
</dbReference>
<evidence type="ECO:0000256" key="5">
    <source>
        <dbReference type="ARBA" id="ARBA00022741"/>
    </source>
</evidence>
<name>A0ABU8LJ44_9MICO</name>